<evidence type="ECO:0000313" key="8">
    <source>
        <dbReference type="EMBL" id="CAD5320009.1"/>
    </source>
</evidence>
<dbReference type="Proteomes" id="UP000516314">
    <property type="component" value="Chromosome 2"/>
</dbReference>
<keyword evidence="2 5" id="KW-0378">Hydrolase</keyword>
<proteinExistence type="inferred from homology"/>
<feature type="compositionally biased region" description="Basic and acidic residues" evidence="6">
    <location>
        <begin position="366"/>
        <end position="375"/>
    </location>
</feature>
<evidence type="ECO:0000256" key="1">
    <source>
        <dbReference type="ARBA" id="ARBA00010701"/>
    </source>
</evidence>
<dbReference type="InterPro" id="IPR002921">
    <property type="entry name" value="Fungal_lipase-type"/>
</dbReference>
<dbReference type="PANTHER" id="PTHR31828:SF16">
    <property type="entry name" value="PHOSPHOLIPASE A1-IIBETA"/>
    <property type="match status" value="1"/>
</dbReference>
<evidence type="ECO:0000313" key="9">
    <source>
        <dbReference type="Proteomes" id="UP000516314"/>
    </source>
</evidence>
<dbReference type="CDD" id="cd00519">
    <property type="entry name" value="Lipase_3"/>
    <property type="match status" value="1"/>
</dbReference>
<feature type="domain" description="Fungal lipase-type" evidence="7">
    <location>
        <begin position="109"/>
        <end position="271"/>
    </location>
</feature>
<dbReference type="EC" id="3.1.1.-" evidence="5"/>
<dbReference type="GO" id="GO:0008970">
    <property type="term" value="F:phospholipase A1 activity"/>
    <property type="evidence" value="ECO:0007669"/>
    <property type="project" value="UniProtKB-UniRule"/>
</dbReference>
<protein>
    <recommendedName>
        <fullName evidence="5">Phospholipase A1</fullName>
        <ecNumber evidence="5">3.1.1.-</ecNumber>
    </recommendedName>
</protein>
<evidence type="ECO:0000256" key="4">
    <source>
        <dbReference type="ARBA" id="ARBA00023098"/>
    </source>
</evidence>
<dbReference type="Pfam" id="PF01764">
    <property type="entry name" value="Lipase_3"/>
    <property type="match status" value="1"/>
</dbReference>
<comment type="similarity">
    <text evidence="1 5">Belongs to the AB hydrolase superfamily. Lipase family.</text>
</comment>
<reference evidence="8 9" key="1">
    <citation type="submission" date="2020-09" db="EMBL/GenBank/DDBJ databases">
        <authorList>
            <person name="Ashkenazy H."/>
        </authorList>
    </citation>
    <scope>NUCLEOTIDE SEQUENCE [LARGE SCALE GENOMIC DNA]</scope>
    <source>
        <strain evidence="9">cv. Cdm-0</strain>
    </source>
</reference>
<gene>
    <name evidence="8" type="ORF">AT9943_LOCUS8162</name>
</gene>
<keyword evidence="4 5" id="KW-0443">Lipid metabolism</keyword>
<accession>A0A7G2EEL8</accession>
<organism evidence="8 9">
    <name type="scientific">Arabidopsis thaliana</name>
    <name type="common">Mouse-ear cress</name>
    <dbReference type="NCBI Taxonomy" id="3702"/>
    <lineage>
        <taxon>Eukaryota</taxon>
        <taxon>Viridiplantae</taxon>
        <taxon>Streptophyta</taxon>
        <taxon>Embryophyta</taxon>
        <taxon>Tracheophyta</taxon>
        <taxon>Spermatophyta</taxon>
        <taxon>Magnoliopsida</taxon>
        <taxon>eudicotyledons</taxon>
        <taxon>Gunneridae</taxon>
        <taxon>Pentapetalae</taxon>
        <taxon>rosids</taxon>
        <taxon>malvids</taxon>
        <taxon>Brassicales</taxon>
        <taxon>Brassicaceae</taxon>
        <taxon>Camelineae</taxon>
        <taxon>Arabidopsis</taxon>
    </lineage>
</organism>
<dbReference type="EMBL" id="LR881467">
    <property type="protein sequence ID" value="CAD5320009.1"/>
    <property type="molecule type" value="Genomic_DNA"/>
</dbReference>
<dbReference type="GO" id="GO:0016042">
    <property type="term" value="P:lipid catabolic process"/>
    <property type="evidence" value="ECO:0007669"/>
    <property type="project" value="UniProtKB-UniRule"/>
</dbReference>
<sequence>MVGDIATRWKELSGSSKWKDLLDPLDLDLRRYILHYGDMAEVGYLAFNSDRRSKYVGDSCYTKEELFARTGYLKANPFRYEVTKYIYGTSSIRLPEYEGKKLLGRRGIVVAWRGTIQLYEWANDFDFPLESAVMVFPGANPNDEPRVANGWLSLYTSTDPRSRFDKTSAQEQVQEELKRLLELYKNEDVTITLTGHSLGAVMSILSAADFLHNEWPKITPSLQHSLCVTVFAFGSPQIGDRSFKRLVESLEHLHILRVTNVPDLIPRYPVFRFTDIGEELQINTLKSEYLKRSLNLGHFHNLEAYLHGVAGTQHNQGEFKLEINRDIALVNKGLDALEDKYLVPGHWWVLENKGMVQSDDGTWKLNGDRSKKKQEEEDEKEENNCKFP</sequence>
<evidence type="ECO:0000256" key="3">
    <source>
        <dbReference type="ARBA" id="ARBA00022963"/>
    </source>
</evidence>
<keyword evidence="3 5" id="KW-0442">Lipid degradation</keyword>
<comment type="function">
    <text evidence="5">Acylhydrolase that catalyzes the hydrolysis of phospholipids at the sn-1 position.</text>
</comment>
<name>A0A7G2EEL8_ARATH</name>
<evidence type="ECO:0000256" key="2">
    <source>
        <dbReference type="ARBA" id="ARBA00022801"/>
    </source>
</evidence>
<evidence type="ECO:0000256" key="5">
    <source>
        <dbReference type="RuleBase" id="RU367093"/>
    </source>
</evidence>
<dbReference type="SUPFAM" id="SSF53474">
    <property type="entry name" value="alpha/beta-Hydrolases"/>
    <property type="match status" value="1"/>
</dbReference>
<dbReference type="AlphaFoldDB" id="A0A7G2EEL8"/>
<evidence type="ECO:0000259" key="7">
    <source>
        <dbReference type="Pfam" id="PF01764"/>
    </source>
</evidence>
<dbReference type="InterPro" id="IPR029058">
    <property type="entry name" value="AB_hydrolase_fold"/>
</dbReference>
<dbReference type="InterPro" id="IPR033556">
    <property type="entry name" value="PLA"/>
</dbReference>
<dbReference type="PANTHER" id="PTHR31828">
    <property type="entry name" value="PHOSPHOLIPASE A1-IIGAMMA"/>
    <property type="match status" value="1"/>
</dbReference>
<feature type="region of interest" description="Disordered" evidence="6">
    <location>
        <begin position="360"/>
        <end position="388"/>
    </location>
</feature>
<dbReference type="Gene3D" id="3.40.50.1820">
    <property type="entry name" value="alpha/beta hydrolase"/>
    <property type="match status" value="1"/>
</dbReference>
<evidence type="ECO:0000256" key="6">
    <source>
        <dbReference type="SAM" id="MobiDB-lite"/>
    </source>
</evidence>